<keyword evidence="7 14" id="KW-0067">ATP-binding</keyword>
<evidence type="ECO:0000256" key="1">
    <source>
        <dbReference type="ARBA" id="ARBA00022722"/>
    </source>
</evidence>
<evidence type="ECO:0000256" key="7">
    <source>
        <dbReference type="ARBA" id="ARBA00022840"/>
    </source>
</evidence>
<dbReference type="PANTHER" id="PTHR11070:SF67">
    <property type="entry name" value="DNA 3'-5' HELICASE"/>
    <property type="match status" value="1"/>
</dbReference>
<dbReference type="Proteomes" id="UP001174839">
    <property type="component" value="Unassembled WGS sequence"/>
</dbReference>
<dbReference type="PROSITE" id="PS51198">
    <property type="entry name" value="UVRD_HELICASE_ATP_BIND"/>
    <property type="match status" value="1"/>
</dbReference>
<evidence type="ECO:0000313" key="18">
    <source>
        <dbReference type="Proteomes" id="UP001174839"/>
    </source>
</evidence>
<comment type="catalytic activity">
    <reaction evidence="11">
        <text>Couples ATP hydrolysis with the unwinding of duplex DNA by translocating in the 3'-5' direction.</text>
        <dbReference type="EC" id="5.6.2.4"/>
    </reaction>
</comment>
<evidence type="ECO:0000256" key="3">
    <source>
        <dbReference type="ARBA" id="ARBA00022763"/>
    </source>
</evidence>
<evidence type="ECO:0000256" key="5">
    <source>
        <dbReference type="ARBA" id="ARBA00022806"/>
    </source>
</evidence>
<dbReference type="InterPro" id="IPR027417">
    <property type="entry name" value="P-loop_NTPase"/>
</dbReference>
<dbReference type="RefSeq" id="WP_289724581.1">
    <property type="nucleotide sequence ID" value="NZ_JAUDUY010000003.1"/>
</dbReference>
<keyword evidence="10" id="KW-0413">Isomerase</keyword>
<keyword evidence="4 14" id="KW-0378">Hydrolase</keyword>
<evidence type="ECO:0000256" key="6">
    <source>
        <dbReference type="ARBA" id="ARBA00022839"/>
    </source>
</evidence>
<dbReference type="EC" id="5.6.2.4" evidence="12"/>
<gene>
    <name evidence="17" type="ORF">QU605_07045</name>
</gene>
<evidence type="ECO:0000256" key="12">
    <source>
        <dbReference type="ARBA" id="ARBA00034808"/>
    </source>
</evidence>
<dbReference type="Pfam" id="PF00580">
    <property type="entry name" value="UvrD-helicase"/>
    <property type="match status" value="1"/>
</dbReference>
<evidence type="ECO:0000256" key="2">
    <source>
        <dbReference type="ARBA" id="ARBA00022741"/>
    </source>
</evidence>
<evidence type="ECO:0000259" key="15">
    <source>
        <dbReference type="PROSITE" id="PS51198"/>
    </source>
</evidence>
<evidence type="ECO:0000256" key="8">
    <source>
        <dbReference type="ARBA" id="ARBA00023125"/>
    </source>
</evidence>
<evidence type="ECO:0000256" key="9">
    <source>
        <dbReference type="ARBA" id="ARBA00023204"/>
    </source>
</evidence>
<evidence type="ECO:0000259" key="16">
    <source>
        <dbReference type="PROSITE" id="PS51217"/>
    </source>
</evidence>
<evidence type="ECO:0000313" key="17">
    <source>
        <dbReference type="EMBL" id="MDM9631218.1"/>
    </source>
</evidence>
<sequence>MDERLQAFRIFDASAGSGKTFTLAREYLTLILQPGSARSFRRILALTFTNKAVSELKTRILENLMGFATLRIEGSQSPPLFQAVLEALQTDRTTLIHRSRGVLQQILHNYAFFDVSTIDKFNHRILRTFAPDLGLRSNFEVVLDTDALLEEAVNNLVAKAGTDQKLTAILVEFALEKAEDDRSWDISHDLLQMGKLLFDETHFRDLDAFSEKYIEDFLLLQKTLNTYRREIEKALIGNAEALLAVVASNDLEFSDFNRKSFPNLLQKISAGQFNLNLESQWIREFGEKPLYPGRVEETVKHQMDNLLPVFKKGFDEILRGLHYWDFLVNAYKNIAPFAVLGLLQQELKKLRDEEGLLPISAFNTIISNNIADQPAPYIYERLGERYQHYFIDEFQDTSELQWANLVPLISNALEGEFEQGARGSVVLVGDAKQAIYRWRGGKAEQFLDLIEGNKNPFPVEPVNQPLPKNFRSHRPLVEFNNTFFSHISAYMSRKSYADLFLKGNQQEFHFDNQGLVHLEFIPADSQNQDDAYAERTLTILRELAGRGYAYGDICILTRKGRDGVMLSQYLMDSGIPVSSSETLLLKNHPGIQFLTALLKYLVVPEDQNHALDLLFYLSRDMEDRHAWITRHLNGIDELLITYNFHPERARLKPVYEVMEFAIRQFNLGGQKDAYLIFYMDIVQEIGQRRDPSIQTFLEHWKAKENSLSISAPGGFNAVTLMTVHKSKGLEFPVVLFPYAHSEIYYEKNPKIWLPVNPDRYAGFTSVLVGKNKNLMHYSDPAPQRYEEAQEKLELDAYNLLYVAHTRAVKALYIISKTPAKKDTSATPRTYSDVYFRYLSEKGLWEDDRTVYSFGALDPDHTPEIKNAKIPLPYQYTGRDRIALRLVSNQERYRDTEQIRAMQYGNILHYALSLVVYASDVDKAVSQIIREGLIQQVDGESLQQRLESVTGHPQLASYFGPGARVLNEREILTKNGLILRPDRLVFLGEKAVILDYKTGKPDNKHLAQVREYRDAIIDMGYPVEAAIVIYINENKVNPEFI</sequence>
<keyword evidence="18" id="KW-1185">Reference proteome</keyword>
<keyword evidence="8" id="KW-0238">DNA-binding</keyword>
<dbReference type="PROSITE" id="PS51217">
    <property type="entry name" value="UVRD_HELICASE_CTER"/>
    <property type="match status" value="1"/>
</dbReference>
<keyword evidence="6" id="KW-0269">Exonuclease</keyword>
<dbReference type="Gene3D" id="1.10.3170.10">
    <property type="entry name" value="Recbcd, chain B, domain 2"/>
    <property type="match status" value="1"/>
</dbReference>
<organism evidence="17 18">
    <name type="scientific">Robiginitalea aurantiaca</name>
    <dbReference type="NCBI Taxonomy" id="3056915"/>
    <lineage>
        <taxon>Bacteria</taxon>
        <taxon>Pseudomonadati</taxon>
        <taxon>Bacteroidota</taxon>
        <taxon>Flavobacteriia</taxon>
        <taxon>Flavobacteriales</taxon>
        <taxon>Flavobacteriaceae</taxon>
        <taxon>Robiginitalea</taxon>
    </lineage>
</organism>
<dbReference type="InterPro" id="IPR011604">
    <property type="entry name" value="PDDEXK-like_dom_sf"/>
</dbReference>
<keyword evidence="1" id="KW-0540">Nuclease</keyword>
<protein>
    <recommendedName>
        <fullName evidence="12">DNA 3'-5' helicase</fullName>
        <ecNumber evidence="12">5.6.2.4</ecNumber>
    </recommendedName>
</protein>
<evidence type="ECO:0000256" key="14">
    <source>
        <dbReference type="PROSITE-ProRule" id="PRU00560"/>
    </source>
</evidence>
<keyword evidence="9" id="KW-0234">DNA repair</keyword>
<comment type="caution">
    <text evidence="17">The sequence shown here is derived from an EMBL/GenBank/DDBJ whole genome shotgun (WGS) entry which is preliminary data.</text>
</comment>
<evidence type="ECO:0000256" key="4">
    <source>
        <dbReference type="ARBA" id="ARBA00022801"/>
    </source>
</evidence>
<name>A0ABT7WE65_9FLAO</name>
<dbReference type="Gene3D" id="3.90.320.10">
    <property type="match status" value="1"/>
</dbReference>
<dbReference type="InterPro" id="IPR014016">
    <property type="entry name" value="UvrD-like_ATP-bd"/>
</dbReference>
<keyword evidence="5 14" id="KW-0347">Helicase</keyword>
<dbReference type="EMBL" id="JAUDUY010000003">
    <property type="protein sequence ID" value="MDM9631218.1"/>
    <property type="molecule type" value="Genomic_DNA"/>
</dbReference>
<proteinExistence type="predicted"/>
<evidence type="ECO:0000256" key="10">
    <source>
        <dbReference type="ARBA" id="ARBA00023235"/>
    </source>
</evidence>
<feature type="domain" description="UvrD-like helicase C-terminal" evidence="16">
    <location>
        <begin position="474"/>
        <end position="728"/>
    </location>
</feature>
<keyword evidence="2 14" id="KW-0547">Nucleotide-binding</keyword>
<dbReference type="SUPFAM" id="SSF52540">
    <property type="entry name" value="P-loop containing nucleoside triphosphate hydrolases"/>
    <property type="match status" value="1"/>
</dbReference>
<dbReference type="Pfam" id="PF13361">
    <property type="entry name" value="UvrD_C"/>
    <property type="match status" value="2"/>
</dbReference>
<dbReference type="InterPro" id="IPR000212">
    <property type="entry name" value="DNA_helicase_UvrD/REP"/>
</dbReference>
<comment type="catalytic activity">
    <reaction evidence="13">
        <text>ATP + H2O = ADP + phosphate + H(+)</text>
        <dbReference type="Rhea" id="RHEA:13065"/>
        <dbReference type="ChEBI" id="CHEBI:15377"/>
        <dbReference type="ChEBI" id="CHEBI:15378"/>
        <dbReference type="ChEBI" id="CHEBI:30616"/>
        <dbReference type="ChEBI" id="CHEBI:43474"/>
        <dbReference type="ChEBI" id="CHEBI:456216"/>
        <dbReference type="EC" id="5.6.2.4"/>
    </reaction>
</comment>
<dbReference type="PANTHER" id="PTHR11070">
    <property type="entry name" value="UVRD / RECB / PCRA DNA HELICASE FAMILY MEMBER"/>
    <property type="match status" value="1"/>
</dbReference>
<dbReference type="Gene3D" id="3.40.50.300">
    <property type="entry name" value="P-loop containing nucleotide triphosphate hydrolases"/>
    <property type="match status" value="3"/>
</dbReference>
<evidence type="ECO:0000256" key="11">
    <source>
        <dbReference type="ARBA" id="ARBA00034617"/>
    </source>
</evidence>
<feature type="domain" description="UvrD-like helicase ATP-binding" evidence="15">
    <location>
        <begin position="1"/>
        <end position="473"/>
    </location>
</feature>
<accession>A0ABT7WE65</accession>
<evidence type="ECO:0000256" key="13">
    <source>
        <dbReference type="ARBA" id="ARBA00048988"/>
    </source>
</evidence>
<reference evidence="17" key="1">
    <citation type="submission" date="2023-06" db="EMBL/GenBank/DDBJ databases">
        <title>Robiginitalea aurantiacus sp. nov. and Algoriphagus sediminis sp. nov., isolated from coastal sediment.</title>
        <authorList>
            <person name="Zhou Z.Y."/>
            <person name="An J."/>
            <person name="Jia Y.W."/>
            <person name="Du Z.J."/>
        </authorList>
    </citation>
    <scope>NUCLEOTIDE SEQUENCE</scope>
    <source>
        <strain evidence="17">M39</strain>
    </source>
</reference>
<dbReference type="InterPro" id="IPR014017">
    <property type="entry name" value="DNA_helicase_UvrD-like_C"/>
</dbReference>
<feature type="binding site" evidence="14">
    <location>
        <begin position="13"/>
        <end position="20"/>
    </location>
    <ligand>
        <name>ATP</name>
        <dbReference type="ChEBI" id="CHEBI:30616"/>
    </ligand>
</feature>
<keyword evidence="3" id="KW-0227">DNA damage</keyword>